<feature type="region of interest" description="Disordered" evidence="4">
    <location>
        <begin position="541"/>
        <end position="590"/>
    </location>
</feature>
<evidence type="ECO:0000256" key="3">
    <source>
        <dbReference type="ARBA" id="ARBA00022786"/>
    </source>
</evidence>
<evidence type="ECO:0000313" key="6">
    <source>
        <dbReference type="EMBL" id="OAD05947.1"/>
    </source>
</evidence>
<dbReference type="Pfam" id="PF24681">
    <property type="entry name" value="Kelch_KLHDC2_KLHL20_DRC7"/>
    <property type="match status" value="1"/>
</dbReference>
<dbReference type="Proteomes" id="UP000077051">
    <property type="component" value="Unassembled WGS sequence"/>
</dbReference>
<dbReference type="GO" id="GO:0031145">
    <property type="term" value="P:anaphase-promoting complex-dependent catabolic process"/>
    <property type="evidence" value="ECO:0007669"/>
    <property type="project" value="InterPro"/>
</dbReference>
<evidence type="ECO:0000313" key="7">
    <source>
        <dbReference type="Proteomes" id="UP000077051"/>
    </source>
</evidence>
<feature type="compositionally biased region" description="Low complexity" evidence="4">
    <location>
        <begin position="756"/>
        <end position="777"/>
    </location>
</feature>
<feature type="region of interest" description="Disordered" evidence="4">
    <location>
        <begin position="756"/>
        <end position="838"/>
    </location>
</feature>
<feature type="compositionally biased region" description="Polar residues" evidence="4">
    <location>
        <begin position="611"/>
        <end position="646"/>
    </location>
</feature>
<evidence type="ECO:0000256" key="5">
    <source>
        <dbReference type="SAM" id="Phobius"/>
    </source>
</evidence>
<keyword evidence="3" id="KW-0833">Ubl conjugation pathway</keyword>
<keyword evidence="7" id="KW-1185">Reference proteome</keyword>
<dbReference type="InterPro" id="IPR015915">
    <property type="entry name" value="Kelch-typ_b-propeller"/>
</dbReference>
<feature type="compositionally biased region" description="Low complexity" evidence="4">
    <location>
        <begin position="688"/>
        <end position="698"/>
    </location>
</feature>
<feature type="compositionally biased region" description="Pro residues" evidence="4">
    <location>
        <begin position="569"/>
        <end position="590"/>
    </location>
</feature>
<feature type="region of interest" description="Disordered" evidence="4">
    <location>
        <begin position="688"/>
        <end position="710"/>
    </location>
</feature>
<feature type="transmembrane region" description="Helical" evidence="5">
    <location>
        <begin position="511"/>
        <end position="535"/>
    </location>
</feature>
<dbReference type="InterPro" id="IPR018860">
    <property type="entry name" value="APC_suCDC26"/>
</dbReference>
<protein>
    <recommendedName>
        <fullName evidence="8">Galactose oxidase</fullName>
    </recommendedName>
</protein>
<keyword evidence="5" id="KW-1133">Transmembrane helix</keyword>
<feature type="compositionally biased region" description="Low complexity" evidence="4">
    <location>
        <begin position="75"/>
        <end position="90"/>
    </location>
</feature>
<feature type="region of interest" description="Disordered" evidence="4">
    <location>
        <begin position="68"/>
        <end position="90"/>
    </location>
</feature>
<dbReference type="GO" id="GO:0005680">
    <property type="term" value="C:anaphase-promoting complex"/>
    <property type="evidence" value="ECO:0007669"/>
    <property type="project" value="InterPro"/>
</dbReference>
<gene>
    <name evidence="6" type="ORF">MUCCIDRAFT_106506</name>
</gene>
<dbReference type="EMBL" id="AMYB01000002">
    <property type="protein sequence ID" value="OAD05947.1"/>
    <property type="molecule type" value="Genomic_DNA"/>
</dbReference>
<evidence type="ECO:0000256" key="4">
    <source>
        <dbReference type="SAM" id="MobiDB-lite"/>
    </source>
</evidence>
<evidence type="ECO:0008006" key="8">
    <source>
        <dbReference type="Google" id="ProtNLM"/>
    </source>
</evidence>
<dbReference type="AlphaFoldDB" id="A0A168N8N7"/>
<name>A0A168N8N7_MUCCL</name>
<accession>A0A168N8N7</accession>
<dbReference type="SUPFAM" id="SSF117281">
    <property type="entry name" value="Kelch motif"/>
    <property type="match status" value="2"/>
</dbReference>
<dbReference type="STRING" id="747725.A0A168N8N7"/>
<evidence type="ECO:0000256" key="2">
    <source>
        <dbReference type="ARBA" id="ARBA00022737"/>
    </source>
</evidence>
<dbReference type="PANTHER" id="PTHR46093">
    <property type="entry name" value="ACYL-COA-BINDING DOMAIN-CONTAINING PROTEIN 5"/>
    <property type="match status" value="1"/>
</dbReference>
<feature type="region of interest" description="Disordered" evidence="4">
    <location>
        <begin position="608"/>
        <end position="646"/>
    </location>
</feature>
<dbReference type="PANTHER" id="PTHR46093:SF18">
    <property type="entry name" value="FIBRONECTIN TYPE-III DOMAIN-CONTAINING PROTEIN"/>
    <property type="match status" value="1"/>
</dbReference>
<evidence type="ECO:0000256" key="1">
    <source>
        <dbReference type="ARBA" id="ARBA00022441"/>
    </source>
</evidence>
<dbReference type="OrthoDB" id="432528at2759"/>
<sequence>MLRRQPTAVALTAEDIEHFKELLSHLQEQKNKKKERQDAIAVEDCDPDDIFMGKSLLLSERKRRRETEARLGLASEEQQQQAGESSSSNSEPLFKRVHLFGHSAVLVNDSIYFYGGDSSVSSAIKNTSEWLSELSILPIHSPYSLTDPPWKPASGPQDSIGGPSVYSHIAFMGGTNSGNMIVIGGVMPQTERYTTDEEPTAYSYDCDLGRWNSFSLPSGNHLNRQGAASTPTEHGIAYIWGGKRAVTISSSSPPPPPTTTTTSSNITRPALSASMYRFDSTWPANSTVITPAGLSPPLRYAHTQTLISDHKIVVLGGFDSATGDPIPLSDIWVYDIRLSVWSQINAKLDVEKKPGARSSHSQVLMSDGFSILVYGGYDGYHVYNDVAVLDTRTWTWTVKNTNAAVQGRADHTGNENEKRLGSVHVYWYINMIDKATLVGSNMIVAFGFTGVSTALTVMADIEVLDVITWSWTSVYTPSPGYNTGGIGTRPNGGIGDTNASGNANGPGSPSIAIVAGAVTGGLVVFLLILVAFYLLNNYHQRQRNQTKDGRARGDNDSECSDTSSAYTIAPPPPPAQPQPQPAFRPPPQPIMYPTHGVKSQEMLEIKFRDPPSSTEPFEYCQSTSRRPSNQVPHPLQINTSNLPTRSDTIGTATTVNSSVLLVPSPWTPIQTKPYKEHDQDIIPSPSSTTTFGFNNFNNHAERGDSSSSSDWAIRRAASTPTQHHYQQAPMQSIASNISKPDDRFYPPNALRRAATVSELTKKSSSSSMATLSNSTSAVQRSSSTREPPRQPSHQDDDEDDALFDRQEFILQSDEVAKVEEEQQQQDEEENEEAHPRSI</sequence>
<feature type="compositionally biased region" description="Acidic residues" evidence="4">
    <location>
        <begin position="821"/>
        <end position="831"/>
    </location>
</feature>
<dbReference type="Gene3D" id="2.120.10.80">
    <property type="entry name" value="Kelch-type beta propeller"/>
    <property type="match status" value="2"/>
</dbReference>
<dbReference type="VEuPathDB" id="FungiDB:MUCCIDRAFT_106506"/>
<comment type="caution">
    <text evidence="6">The sequence shown here is derived from an EMBL/GenBank/DDBJ whole genome shotgun (WGS) entry which is preliminary data.</text>
</comment>
<organism evidence="6 7">
    <name type="scientific">Mucor lusitanicus CBS 277.49</name>
    <dbReference type="NCBI Taxonomy" id="747725"/>
    <lineage>
        <taxon>Eukaryota</taxon>
        <taxon>Fungi</taxon>
        <taxon>Fungi incertae sedis</taxon>
        <taxon>Mucoromycota</taxon>
        <taxon>Mucoromycotina</taxon>
        <taxon>Mucoromycetes</taxon>
        <taxon>Mucorales</taxon>
        <taxon>Mucorineae</taxon>
        <taxon>Mucoraceae</taxon>
        <taxon>Mucor</taxon>
    </lineage>
</organism>
<feature type="compositionally biased region" description="Basic and acidic residues" evidence="4">
    <location>
        <begin position="545"/>
        <end position="555"/>
    </location>
</feature>
<keyword evidence="2" id="KW-0677">Repeat</keyword>
<keyword evidence="5" id="KW-0812">Transmembrane</keyword>
<keyword evidence="1" id="KW-0880">Kelch repeat</keyword>
<keyword evidence="5" id="KW-0472">Membrane</keyword>
<proteinExistence type="predicted"/>
<reference evidence="6 7" key="1">
    <citation type="submission" date="2015-06" db="EMBL/GenBank/DDBJ databases">
        <title>Expansion of signal transduction pathways in fungi by whole-genome duplication.</title>
        <authorList>
            <consortium name="DOE Joint Genome Institute"/>
            <person name="Corrochano L.M."/>
            <person name="Kuo A."/>
            <person name="Marcet-Houben M."/>
            <person name="Polaino S."/>
            <person name="Salamov A."/>
            <person name="Villalobos J.M."/>
            <person name="Alvarez M.I."/>
            <person name="Avalos J."/>
            <person name="Benito E.P."/>
            <person name="Benoit I."/>
            <person name="Burger G."/>
            <person name="Camino L.P."/>
            <person name="Canovas D."/>
            <person name="Cerda-Olmedo E."/>
            <person name="Cheng J.-F."/>
            <person name="Dominguez A."/>
            <person name="Elias M."/>
            <person name="Eslava A.P."/>
            <person name="Glaser F."/>
            <person name="Grimwood J."/>
            <person name="Gutierrez G."/>
            <person name="Heitman J."/>
            <person name="Henrissat B."/>
            <person name="Iturriaga E.A."/>
            <person name="Lang B.F."/>
            <person name="Lavin J.L."/>
            <person name="Lee S."/>
            <person name="Li W."/>
            <person name="Lindquist E."/>
            <person name="Lopez-Garcia S."/>
            <person name="Luque E.M."/>
            <person name="Marcos A.T."/>
            <person name="Martin J."/>
            <person name="Mccluskey K."/>
            <person name="Medina H.R."/>
            <person name="Miralles-Duran A."/>
            <person name="Miyazaki A."/>
            <person name="Munoz-Torres E."/>
            <person name="Oguiza J.A."/>
            <person name="Ohm R."/>
            <person name="Olmedo M."/>
            <person name="Orejas M."/>
            <person name="Ortiz-Castellanos L."/>
            <person name="Pisabarro A.G."/>
            <person name="Rodriguez-Romero J."/>
            <person name="Ruiz-Herrera J."/>
            <person name="Ruiz-Vazquez R."/>
            <person name="Sanz C."/>
            <person name="Schackwitz W."/>
            <person name="Schmutz J."/>
            <person name="Shahriari M."/>
            <person name="Shelest E."/>
            <person name="Silva-Franco F."/>
            <person name="Soanes D."/>
            <person name="Syed K."/>
            <person name="Tagua V.G."/>
            <person name="Talbot N.J."/>
            <person name="Thon M."/>
            <person name="De Vries R.P."/>
            <person name="Wiebenga A."/>
            <person name="Yadav J.S."/>
            <person name="Braun E.L."/>
            <person name="Baker S."/>
            <person name="Garre V."/>
            <person name="Horwitz B."/>
            <person name="Torres-Martinez S."/>
            <person name="Idnurm A."/>
            <person name="Herrera-Estrella A."/>
            <person name="Gabaldon T."/>
            <person name="Grigoriev I.V."/>
        </authorList>
    </citation>
    <scope>NUCLEOTIDE SEQUENCE [LARGE SCALE GENOMIC DNA]</scope>
    <source>
        <strain evidence="6 7">CBS 277.49</strain>
    </source>
</reference>
<dbReference type="Pfam" id="PF10471">
    <property type="entry name" value="ANAPC_CDC26"/>
    <property type="match status" value="1"/>
</dbReference>